<proteinExistence type="predicted"/>
<protein>
    <submittedName>
        <fullName evidence="2">Uncharacterized protein</fullName>
    </submittedName>
</protein>
<evidence type="ECO:0000256" key="1">
    <source>
        <dbReference type="SAM" id="MobiDB-lite"/>
    </source>
</evidence>
<reference evidence="2 3" key="1">
    <citation type="submission" date="2021-03" db="EMBL/GenBank/DDBJ databases">
        <authorList>
            <person name="Kim M.K."/>
        </authorList>
    </citation>
    <scope>NUCLEOTIDE SEQUENCE [LARGE SCALE GENOMIC DNA]</scope>
    <source>
        <strain evidence="2 3">BT507</strain>
    </source>
</reference>
<dbReference type="EMBL" id="JAGETX010000006">
    <property type="protein sequence ID" value="MBO3271626.1"/>
    <property type="molecule type" value="Genomic_DNA"/>
</dbReference>
<keyword evidence="3" id="KW-1185">Reference proteome</keyword>
<evidence type="ECO:0000313" key="2">
    <source>
        <dbReference type="EMBL" id="MBO3271626.1"/>
    </source>
</evidence>
<organism evidence="2 3">
    <name type="scientific">Hymenobacter defluvii</name>
    <dbReference type="NCBI Taxonomy" id="2054411"/>
    <lineage>
        <taxon>Bacteria</taxon>
        <taxon>Pseudomonadati</taxon>
        <taxon>Bacteroidota</taxon>
        <taxon>Cytophagia</taxon>
        <taxon>Cytophagales</taxon>
        <taxon>Hymenobacteraceae</taxon>
        <taxon>Hymenobacter</taxon>
    </lineage>
</organism>
<comment type="caution">
    <text evidence="2">The sequence shown here is derived from an EMBL/GenBank/DDBJ whole genome shotgun (WGS) entry which is preliminary data.</text>
</comment>
<dbReference type="RefSeq" id="WP_208307967.1">
    <property type="nucleotide sequence ID" value="NZ_JAGETX010000006.1"/>
</dbReference>
<accession>A0ABS3TD95</accession>
<name>A0ABS3TD95_9BACT</name>
<evidence type="ECO:0000313" key="3">
    <source>
        <dbReference type="Proteomes" id="UP000670527"/>
    </source>
</evidence>
<sequence>MSDSTNRTEADEEWETLLHQWRAEVAVPPRPYFYGRVHTRLVNAAAKRPPLRTWRHWPAYAVMLGILLLLSGDDGGLHAVSGGAQQENADQPEASFSGE</sequence>
<dbReference type="Proteomes" id="UP000670527">
    <property type="component" value="Unassembled WGS sequence"/>
</dbReference>
<gene>
    <name evidence="2" type="ORF">J4D97_13265</name>
</gene>
<feature type="region of interest" description="Disordered" evidence="1">
    <location>
        <begin position="78"/>
        <end position="99"/>
    </location>
</feature>